<dbReference type="InterPro" id="IPR023368">
    <property type="entry name" value="UPF0066_cons_site"/>
</dbReference>
<dbReference type="InterPro" id="IPR023370">
    <property type="entry name" value="TrmO-like_N"/>
</dbReference>
<protein>
    <submittedName>
        <fullName evidence="4">tRNA (N6-threonylcarbamoyladenosine(37)-N6)-methyltransferase TrmO</fullName>
    </submittedName>
</protein>
<name>A0ABN6M6H6_9BACT</name>
<dbReference type="InterPro" id="IPR040372">
    <property type="entry name" value="YaeB-like"/>
</dbReference>
<dbReference type="SUPFAM" id="SSF118196">
    <property type="entry name" value="YaeB-like"/>
    <property type="match status" value="1"/>
</dbReference>
<dbReference type="PANTHER" id="PTHR12818">
    <property type="entry name" value="TRNA (ADENINE(37)-N6)-METHYLTRANSFERASE"/>
    <property type="match status" value="1"/>
</dbReference>
<dbReference type="PROSITE" id="PS01318">
    <property type="entry name" value="TSAA_1"/>
    <property type="match status" value="1"/>
</dbReference>
<dbReference type="EMBL" id="AP025516">
    <property type="protein sequence ID" value="BDD88493.1"/>
    <property type="molecule type" value="Genomic_DNA"/>
</dbReference>
<evidence type="ECO:0000313" key="4">
    <source>
        <dbReference type="EMBL" id="BDD88493.1"/>
    </source>
</evidence>
<proteinExistence type="inferred from homology"/>
<evidence type="ECO:0000256" key="1">
    <source>
        <dbReference type="ARBA" id="ARBA00022691"/>
    </source>
</evidence>
<dbReference type="InterPro" id="IPR036413">
    <property type="entry name" value="YaeB-like_sf"/>
</dbReference>
<evidence type="ECO:0000259" key="3">
    <source>
        <dbReference type="PROSITE" id="PS51668"/>
    </source>
</evidence>
<comment type="similarity">
    <text evidence="2">Belongs to the tRNA methyltransferase O family.</text>
</comment>
<keyword evidence="5" id="KW-1185">Reference proteome</keyword>
<dbReference type="CDD" id="cd09281">
    <property type="entry name" value="UPF0066"/>
    <property type="match status" value="1"/>
</dbReference>
<dbReference type="Gene3D" id="2.40.30.70">
    <property type="entry name" value="YaeB-like"/>
    <property type="match status" value="1"/>
</dbReference>
<dbReference type="NCBIfam" id="TIGR00104">
    <property type="entry name" value="tRNA_TsaA"/>
    <property type="match status" value="1"/>
</dbReference>
<reference evidence="4 5" key="1">
    <citation type="submission" date="2022-01" db="EMBL/GenBank/DDBJ databases">
        <title>Desulfofustis limnae sp. nov., a novel mesophilic sulfate-reducing bacterium isolated from marsh soil.</title>
        <authorList>
            <person name="Watanabe M."/>
            <person name="Takahashi A."/>
            <person name="Kojima H."/>
            <person name="Fukui M."/>
        </authorList>
    </citation>
    <scope>NUCLEOTIDE SEQUENCE [LARGE SCALE GENOMIC DNA]</scope>
    <source>
        <strain evidence="4 5">PPLL</strain>
    </source>
</reference>
<dbReference type="RefSeq" id="WP_284151849.1">
    <property type="nucleotide sequence ID" value="NZ_AP025516.1"/>
</dbReference>
<dbReference type="PANTHER" id="PTHR12818:SF0">
    <property type="entry name" value="TRNA (ADENINE(37)-N6)-METHYLTRANSFERASE"/>
    <property type="match status" value="1"/>
</dbReference>
<dbReference type="PROSITE" id="PS51668">
    <property type="entry name" value="TSAA_2"/>
    <property type="match status" value="1"/>
</dbReference>
<evidence type="ECO:0000313" key="5">
    <source>
        <dbReference type="Proteomes" id="UP000830055"/>
    </source>
</evidence>
<feature type="domain" description="TsaA-like" evidence="3">
    <location>
        <begin position="1"/>
        <end position="132"/>
    </location>
</feature>
<dbReference type="InterPro" id="IPR036414">
    <property type="entry name" value="YaeB_N_sf"/>
</dbReference>
<evidence type="ECO:0000256" key="2">
    <source>
        <dbReference type="ARBA" id="ARBA00033753"/>
    </source>
</evidence>
<sequence>MKPIGVIHTPFQRLEDMPIQPKGGAAVTGTVIVAESYLEGLADLDGFSHIYLLYQFHQARRMQLTVVPFLDSEPRGVFATRSPLRPNHIGLSIVELVAVTGNRLTVRGVDILDGTPLLDIKPYVKAFDEVGDCRSGWMRADAATISHKRSDDRFI</sequence>
<keyword evidence="1" id="KW-0949">S-adenosyl-L-methionine</keyword>
<gene>
    <name evidence="4" type="ORF">DPPLL_28580</name>
</gene>
<dbReference type="Pfam" id="PF01980">
    <property type="entry name" value="TrmO_N"/>
    <property type="match status" value="1"/>
</dbReference>
<organism evidence="4 5">
    <name type="scientific">Desulfofustis limnaeus</name>
    <dbReference type="NCBI Taxonomy" id="2740163"/>
    <lineage>
        <taxon>Bacteria</taxon>
        <taxon>Pseudomonadati</taxon>
        <taxon>Thermodesulfobacteriota</taxon>
        <taxon>Desulfobulbia</taxon>
        <taxon>Desulfobulbales</taxon>
        <taxon>Desulfocapsaceae</taxon>
        <taxon>Desulfofustis</taxon>
    </lineage>
</organism>
<dbReference type="Proteomes" id="UP000830055">
    <property type="component" value="Chromosome"/>
</dbReference>
<accession>A0ABN6M6H6</accession>